<dbReference type="GO" id="GO:0015666">
    <property type="term" value="F:restriction endodeoxyribonuclease activity"/>
    <property type="evidence" value="ECO:0007669"/>
    <property type="project" value="TreeGrafter"/>
</dbReference>
<dbReference type="Proteomes" id="UP000182894">
    <property type="component" value="Unassembled WGS sequence"/>
</dbReference>
<dbReference type="Gene3D" id="3.40.1350.10">
    <property type="match status" value="1"/>
</dbReference>
<dbReference type="PANTHER" id="PTHR30015">
    <property type="entry name" value="MRR RESTRICTION SYSTEM PROTEIN"/>
    <property type="match status" value="1"/>
</dbReference>
<feature type="transmembrane region" description="Helical" evidence="1">
    <location>
        <begin position="58"/>
        <end position="84"/>
    </location>
</feature>
<protein>
    <submittedName>
        <fullName evidence="3">Restriction system protein</fullName>
    </submittedName>
</protein>
<dbReference type="STRING" id="89065.SAMN05216605_106180"/>
<dbReference type="EMBL" id="FNCO01000006">
    <property type="protein sequence ID" value="SDH41913.1"/>
    <property type="molecule type" value="Genomic_DNA"/>
</dbReference>
<gene>
    <name evidence="3" type="ORF">SAMN05216605_106180</name>
</gene>
<evidence type="ECO:0000313" key="4">
    <source>
        <dbReference type="Proteomes" id="UP000182894"/>
    </source>
</evidence>
<dbReference type="GO" id="GO:0003677">
    <property type="term" value="F:DNA binding"/>
    <property type="evidence" value="ECO:0007669"/>
    <property type="project" value="InterPro"/>
</dbReference>
<feature type="domain" description="Restriction endonuclease type IV Mrr" evidence="2">
    <location>
        <begin position="105"/>
        <end position="215"/>
    </location>
</feature>
<dbReference type="RefSeq" id="WP_074753178.1">
    <property type="nucleotide sequence ID" value="NZ_FNCO01000006.1"/>
</dbReference>
<sequence length="312" mass="33854">MAKKTSALEGFIYLASKLPWWVCLALAIASGLYLHSVASTPMPTTVDVRHMDTVLTTSAFRGMATFGQFFVPLIFIGGAVASIFKRRKRRHLLDSVTTPGGNTLLSISWHDFELLVGEALRRRGYAVQETGANGPDGGMDLIARKDGETYLVQCKQWRSVQVGVPVVRELYGAMAAEGAVGGFVVTSGTFTQPARAFASGRNVQLVDGAVLRQWIAEMKKPGPRPTVEVVAERVEQPVVAPDIKAPVVKDRVPQAVPEVKVEPKAPACPFCKKPMVTKLARTGKNAGGNFWGCVDYPKCRGIRPIFAAMKVR</sequence>
<dbReference type="SUPFAM" id="SSF52980">
    <property type="entry name" value="Restriction endonuclease-like"/>
    <property type="match status" value="1"/>
</dbReference>
<proteinExistence type="predicted"/>
<dbReference type="OrthoDB" id="5782056at2"/>
<keyword evidence="1" id="KW-0472">Membrane</keyword>
<dbReference type="AlphaFoldDB" id="A0A1G8C9C5"/>
<dbReference type="InterPro" id="IPR007560">
    <property type="entry name" value="Restrct_endonuc_IV_Mrr"/>
</dbReference>
<keyword evidence="4" id="KW-1185">Reference proteome</keyword>
<organism evidence="3 4">
    <name type="scientific">Pseudomonas abietaniphila</name>
    <dbReference type="NCBI Taxonomy" id="89065"/>
    <lineage>
        <taxon>Bacteria</taxon>
        <taxon>Pseudomonadati</taxon>
        <taxon>Pseudomonadota</taxon>
        <taxon>Gammaproteobacteria</taxon>
        <taxon>Pseudomonadales</taxon>
        <taxon>Pseudomonadaceae</taxon>
        <taxon>Pseudomonas</taxon>
    </lineage>
</organism>
<reference evidence="4" key="1">
    <citation type="submission" date="2016-10" db="EMBL/GenBank/DDBJ databases">
        <authorList>
            <person name="Varghese N."/>
            <person name="Submissions S."/>
        </authorList>
    </citation>
    <scope>NUCLEOTIDE SEQUENCE [LARGE SCALE GENOMIC DNA]</scope>
    <source>
        <strain evidence="4">ATCC 700689</strain>
    </source>
</reference>
<dbReference type="InterPro" id="IPR011856">
    <property type="entry name" value="tRNA_endonuc-like_dom_sf"/>
</dbReference>
<dbReference type="InterPro" id="IPR011335">
    <property type="entry name" value="Restrct_endonuc-II-like"/>
</dbReference>
<dbReference type="InterPro" id="IPR052906">
    <property type="entry name" value="Type_IV_Methyl-Rstrct_Enzyme"/>
</dbReference>
<keyword evidence="1" id="KW-0812">Transmembrane</keyword>
<dbReference type="GO" id="GO:0009307">
    <property type="term" value="P:DNA restriction-modification system"/>
    <property type="evidence" value="ECO:0007669"/>
    <property type="project" value="InterPro"/>
</dbReference>
<keyword evidence="1" id="KW-1133">Transmembrane helix</keyword>
<dbReference type="Pfam" id="PF04471">
    <property type="entry name" value="Mrr_cat"/>
    <property type="match status" value="1"/>
</dbReference>
<evidence type="ECO:0000313" key="3">
    <source>
        <dbReference type="EMBL" id="SDH41913.1"/>
    </source>
</evidence>
<dbReference type="Gene3D" id="3.30.65.10">
    <property type="entry name" value="Bacterial Topoisomerase I, domain 1"/>
    <property type="match status" value="1"/>
</dbReference>
<accession>A0A1G8C9C5</accession>
<name>A0A1G8C9C5_9PSED</name>
<dbReference type="SUPFAM" id="SSF57783">
    <property type="entry name" value="Zinc beta-ribbon"/>
    <property type="match status" value="1"/>
</dbReference>
<evidence type="ECO:0000256" key="1">
    <source>
        <dbReference type="SAM" id="Phobius"/>
    </source>
</evidence>
<evidence type="ECO:0000259" key="2">
    <source>
        <dbReference type="Pfam" id="PF04471"/>
    </source>
</evidence>
<dbReference type="PANTHER" id="PTHR30015:SF7">
    <property type="entry name" value="TYPE IV METHYL-DIRECTED RESTRICTION ENZYME ECOKMRR"/>
    <property type="match status" value="1"/>
</dbReference>
<feature type="transmembrane region" description="Helical" evidence="1">
    <location>
        <begin position="20"/>
        <end position="38"/>
    </location>
</feature>